<dbReference type="EMBL" id="KQ435119">
    <property type="protein sequence ID" value="KZC14736.1"/>
    <property type="molecule type" value="Genomic_DNA"/>
</dbReference>
<dbReference type="Proteomes" id="UP000076502">
    <property type="component" value="Unassembled WGS sequence"/>
</dbReference>
<keyword evidence="2" id="KW-1185">Reference proteome</keyword>
<gene>
    <name evidence="1" type="ORF">WN55_07485</name>
</gene>
<accession>A0A154PS42</accession>
<evidence type="ECO:0000313" key="2">
    <source>
        <dbReference type="Proteomes" id="UP000076502"/>
    </source>
</evidence>
<sequence>MSITSARILPGFAVCRHSTTCKVSTKTQCILSVSRPSFRSRRSRYPARNRRFRLADGSIDASNTS</sequence>
<reference evidence="1 2" key="1">
    <citation type="submission" date="2015-07" db="EMBL/GenBank/DDBJ databases">
        <title>The genome of Dufourea novaeangliae.</title>
        <authorList>
            <person name="Pan H."/>
            <person name="Kapheim K."/>
        </authorList>
    </citation>
    <scope>NUCLEOTIDE SEQUENCE [LARGE SCALE GENOMIC DNA]</scope>
    <source>
        <strain evidence="1">0120121106</strain>
        <tissue evidence="1">Whole body</tissue>
    </source>
</reference>
<dbReference type="AlphaFoldDB" id="A0A154PS42"/>
<name>A0A154PS42_DUFNO</name>
<protein>
    <submittedName>
        <fullName evidence="1">Uncharacterized protein</fullName>
    </submittedName>
</protein>
<organism evidence="1 2">
    <name type="scientific">Dufourea novaeangliae</name>
    <name type="common">Sweat bee</name>
    <dbReference type="NCBI Taxonomy" id="178035"/>
    <lineage>
        <taxon>Eukaryota</taxon>
        <taxon>Metazoa</taxon>
        <taxon>Ecdysozoa</taxon>
        <taxon>Arthropoda</taxon>
        <taxon>Hexapoda</taxon>
        <taxon>Insecta</taxon>
        <taxon>Pterygota</taxon>
        <taxon>Neoptera</taxon>
        <taxon>Endopterygota</taxon>
        <taxon>Hymenoptera</taxon>
        <taxon>Apocrita</taxon>
        <taxon>Aculeata</taxon>
        <taxon>Apoidea</taxon>
        <taxon>Anthophila</taxon>
        <taxon>Halictidae</taxon>
        <taxon>Rophitinae</taxon>
        <taxon>Dufourea</taxon>
    </lineage>
</organism>
<proteinExistence type="predicted"/>
<evidence type="ECO:0000313" key="1">
    <source>
        <dbReference type="EMBL" id="KZC14736.1"/>
    </source>
</evidence>